<dbReference type="InterPro" id="IPR006568">
    <property type="entry name" value="PSP_pro-rich"/>
</dbReference>
<feature type="compositionally biased region" description="Acidic residues" evidence="1">
    <location>
        <begin position="316"/>
        <end position="328"/>
    </location>
</feature>
<feature type="compositionally biased region" description="Polar residues" evidence="1">
    <location>
        <begin position="93"/>
        <end position="104"/>
    </location>
</feature>
<dbReference type="PANTHER" id="PTHR33558">
    <property type="entry name" value="GLUTAREDOXIN-LIKE PROTEIN C5ORF63 HOMOLOG"/>
    <property type="match status" value="1"/>
</dbReference>
<evidence type="ECO:0000313" key="3">
    <source>
        <dbReference type="EMBL" id="TCD68468.1"/>
    </source>
</evidence>
<dbReference type="Proteomes" id="UP000292702">
    <property type="component" value="Unassembled WGS sequence"/>
</dbReference>
<dbReference type="InterPro" id="IPR036249">
    <property type="entry name" value="Thioredoxin-like_sf"/>
</dbReference>
<dbReference type="PANTHER" id="PTHR33558:SF1">
    <property type="entry name" value="GLUTAREDOXIN-LIKE PROTEIN C5ORF63 HOMOLOG"/>
    <property type="match status" value="1"/>
</dbReference>
<gene>
    <name evidence="3" type="ORF">EIP91_010754</name>
</gene>
<dbReference type="AlphaFoldDB" id="A0A4R0RWS8"/>
<evidence type="ECO:0000313" key="4">
    <source>
        <dbReference type="Proteomes" id="UP000292702"/>
    </source>
</evidence>
<keyword evidence="4" id="KW-1185">Reference proteome</keyword>
<accession>A0A4R0RWS8</accession>
<organism evidence="3 4">
    <name type="scientific">Steccherinum ochraceum</name>
    <dbReference type="NCBI Taxonomy" id="92696"/>
    <lineage>
        <taxon>Eukaryota</taxon>
        <taxon>Fungi</taxon>
        <taxon>Dikarya</taxon>
        <taxon>Basidiomycota</taxon>
        <taxon>Agaricomycotina</taxon>
        <taxon>Agaricomycetes</taxon>
        <taxon>Polyporales</taxon>
        <taxon>Steccherinaceae</taxon>
        <taxon>Steccherinum</taxon>
    </lineage>
</organism>
<dbReference type="EMBL" id="RWJN01000066">
    <property type="protein sequence ID" value="TCD68468.1"/>
    <property type="molecule type" value="Genomic_DNA"/>
</dbReference>
<evidence type="ECO:0000259" key="2">
    <source>
        <dbReference type="Pfam" id="PF04046"/>
    </source>
</evidence>
<feature type="region of interest" description="Disordered" evidence="1">
    <location>
        <begin position="245"/>
        <end position="328"/>
    </location>
</feature>
<dbReference type="OrthoDB" id="429967at2759"/>
<proteinExistence type="predicted"/>
<evidence type="ECO:0000256" key="1">
    <source>
        <dbReference type="SAM" id="MobiDB-lite"/>
    </source>
</evidence>
<sequence>MAAALVRRIPRVTLFSSPTCSLCDGAKVILKEARQRHTFELQEVNILEPGQERWYRRYRYWIPAIHLEGKEIAKGRIESKPVLDALQEWHHSQTIQSSQSNTEASESEEKPSTQLYEFFKGSDPTIGLRQFGEARNWRAQRVKWLEEFEPGHIRGNDLRDALGIANGDVGNYVPWLSRIADWGYPPGWVGPRDPRHRVWDLINWDQDTDSEGSDDMDFAIFGESEVHEQLRIPVHRVFTRVNNEEDASLDEHEEFGIGNTEQQVTEDSRSDTLSDSGEISDSKQRWASYPETYFSPTLPVSPFRASIGPQPSAELDVIDEESDMDLSD</sequence>
<reference evidence="3 4" key="1">
    <citation type="submission" date="2018-11" db="EMBL/GenBank/DDBJ databases">
        <title>Genome assembly of Steccherinum ochraceum LE-BIN_3174, the white-rot fungus of the Steccherinaceae family (The Residual Polyporoid clade, Polyporales, Basidiomycota).</title>
        <authorList>
            <person name="Fedorova T.V."/>
            <person name="Glazunova O.A."/>
            <person name="Landesman E.O."/>
            <person name="Moiseenko K.V."/>
            <person name="Psurtseva N.V."/>
            <person name="Savinova O.S."/>
            <person name="Shakhova N.V."/>
            <person name="Tyazhelova T.V."/>
            <person name="Vasina D.V."/>
        </authorList>
    </citation>
    <scope>NUCLEOTIDE SEQUENCE [LARGE SCALE GENOMIC DNA]</scope>
    <source>
        <strain evidence="3 4">LE-BIN_3174</strain>
    </source>
</reference>
<comment type="caution">
    <text evidence="3">The sequence shown here is derived from an EMBL/GenBank/DDBJ whole genome shotgun (WGS) entry which is preliminary data.</text>
</comment>
<protein>
    <recommendedName>
        <fullName evidence="2">PSP proline-rich domain-containing protein</fullName>
    </recommendedName>
</protein>
<dbReference type="STRING" id="92696.A0A4R0RWS8"/>
<dbReference type="InterPro" id="IPR052565">
    <property type="entry name" value="Glutaredoxin-like_YDR286C"/>
</dbReference>
<feature type="region of interest" description="Disordered" evidence="1">
    <location>
        <begin position="93"/>
        <end position="112"/>
    </location>
</feature>
<dbReference type="InterPro" id="IPR008554">
    <property type="entry name" value="Glutaredoxin-like"/>
</dbReference>
<dbReference type="Pfam" id="PF05768">
    <property type="entry name" value="Glrx-like"/>
    <property type="match status" value="1"/>
</dbReference>
<feature type="domain" description="PSP proline-rich" evidence="2">
    <location>
        <begin position="150"/>
        <end position="191"/>
    </location>
</feature>
<dbReference type="Gene3D" id="3.40.30.10">
    <property type="entry name" value="Glutaredoxin"/>
    <property type="match status" value="1"/>
</dbReference>
<dbReference type="SUPFAM" id="SSF52833">
    <property type="entry name" value="Thioredoxin-like"/>
    <property type="match status" value="1"/>
</dbReference>
<dbReference type="Pfam" id="PF04046">
    <property type="entry name" value="PSP"/>
    <property type="match status" value="1"/>
</dbReference>
<name>A0A4R0RWS8_9APHY</name>